<dbReference type="OrthoDB" id="10032414at2759"/>
<evidence type="ECO:0000259" key="2">
    <source>
        <dbReference type="Pfam" id="PF17906"/>
    </source>
</evidence>
<dbReference type="EMBL" id="KQ964496">
    <property type="protein sequence ID" value="KXN70648.1"/>
    <property type="molecule type" value="Genomic_DNA"/>
</dbReference>
<name>A0A137P6L8_CONC2</name>
<gene>
    <name evidence="3" type="ORF">CONCODRAFT_6725</name>
</gene>
<dbReference type="Proteomes" id="UP000070444">
    <property type="component" value="Unassembled WGS sequence"/>
</dbReference>
<dbReference type="InterPro" id="IPR036390">
    <property type="entry name" value="WH_DNA-bd_sf"/>
</dbReference>
<dbReference type="AlphaFoldDB" id="A0A137P6L8"/>
<organism evidence="3 4">
    <name type="scientific">Conidiobolus coronatus (strain ATCC 28846 / CBS 209.66 / NRRL 28638)</name>
    <name type="common">Delacroixia coronata</name>
    <dbReference type="NCBI Taxonomy" id="796925"/>
    <lineage>
        <taxon>Eukaryota</taxon>
        <taxon>Fungi</taxon>
        <taxon>Fungi incertae sedis</taxon>
        <taxon>Zoopagomycota</taxon>
        <taxon>Entomophthoromycotina</taxon>
        <taxon>Entomophthoromycetes</taxon>
        <taxon>Entomophthorales</taxon>
        <taxon>Ancylistaceae</taxon>
        <taxon>Conidiobolus</taxon>
    </lineage>
</organism>
<protein>
    <submittedName>
        <fullName evidence="3">Uncharacterized protein</fullName>
    </submittedName>
</protein>
<dbReference type="Gene3D" id="1.10.10.10">
    <property type="entry name" value="Winged helix-like DNA-binding domain superfamily/Winged helix DNA-binding domain"/>
    <property type="match status" value="4"/>
</dbReference>
<dbReference type="Pfam" id="PF17906">
    <property type="entry name" value="HTH_48"/>
    <property type="match status" value="1"/>
</dbReference>
<dbReference type="Pfam" id="PF13412">
    <property type="entry name" value="HTH_24"/>
    <property type="match status" value="1"/>
</dbReference>
<dbReference type="SUPFAM" id="SSF46785">
    <property type="entry name" value="Winged helix' DNA-binding domain"/>
    <property type="match status" value="1"/>
</dbReference>
<dbReference type="PANTHER" id="PTHR30154">
    <property type="entry name" value="LEUCINE-RESPONSIVE REGULATORY PROTEIN"/>
    <property type="match status" value="1"/>
</dbReference>
<sequence>METKYIIKSALLKLFDEGKSEVEAFEEFTKIHWDYKITKTAVKSWYKKFRAGDRNLEIKKAVSPNFKLTDESLVELIKENPDYTIEKLSELSGVSTTTVVNKINRLKCDNKSIKYRNKDSLKFTDEFLIDLVKNNPDLTMAELAKLADTSPATISNRIKQINSKGQRVNYVKKNYIPEEFPKSNIKLTDEYIINLINENSRLNLYELAELAGISQRTLTRRINRIKLSGKEVNYIKKDNKRFTDEFLTNLVNENPNSTMTELARIADTSISVISRRLKKVNSNGEKVKYASKRKEPIYNTKSSNEFLIDLVKENPDLNLTELSKLAGISPANMSKHIKKFNSSGIELAYIDKRTQKDKKETSRKPK</sequence>
<proteinExistence type="predicted"/>
<dbReference type="Pfam" id="PF01710">
    <property type="entry name" value="HTH_Tnp_IS630"/>
    <property type="match status" value="1"/>
</dbReference>
<feature type="domain" description="Transposase Synechocystis PCC 6803" evidence="1">
    <location>
        <begin position="85"/>
        <end position="176"/>
    </location>
</feature>
<dbReference type="InterPro" id="IPR041426">
    <property type="entry name" value="Mos1_HTH"/>
</dbReference>
<dbReference type="PANTHER" id="PTHR30154:SF34">
    <property type="entry name" value="TRANSCRIPTIONAL REGULATOR AZLB"/>
    <property type="match status" value="1"/>
</dbReference>
<evidence type="ECO:0000259" key="1">
    <source>
        <dbReference type="Pfam" id="PF01710"/>
    </source>
</evidence>
<keyword evidence="4" id="KW-1185">Reference proteome</keyword>
<dbReference type="InterPro" id="IPR002622">
    <property type="entry name" value="Transposase_14"/>
</dbReference>
<feature type="domain" description="Mos1 transposase HTH" evidence="2">
    <location>
        <begin position="6"/>
        <end position="53"/>
    </location>
</feature>
<accession>A0A137P6L8</accession>
<dbReference type="InterPro" id="IPR036388">
    <property type="entry name" value="WH-like_DNA-bd_sf"/>
</dbReference>
<evidence type="ECO:0000313" key="4">
    <source>
        <dbReference type="Proteomes" id="UP000070444"/>
    </source>
</evidence>
<evidence type="ECO:0000313" key="3">
    <source>
        <dbReference type="EMBL" id="KXN70648.1"/>
    </source>
</evidence>
<dbReference type="GO" id="GO:0005829">
    <property type="term" value="C:cytosol"/>
    <property type="evidence" value="ECO:0007669"/>
    <property type="project" value="TreeGrafter"/>
</dbReference>
<dbReference type="GO" id="GO:0043200">
    <property type="term" value="P:response to amino acid"/>
    <property type="evidence" value="ECO:0007669"/>
    <property type="project" value="TreeGrafter"/>
</dbReference>
<dbReference type="GO" id="GO:0043565">
    <property type="term" value="F:sequence-specific DNA binding"/>
    <property type="evidence" value="ECO:0007669"/>
    <property type="project" value="TreeGrafter"/>
</dbReference>
<reference evidence="3 4" key="1">
    <citation type="journal article" date="2015" name="Genome Biol. Evol.">
        <title>Phylogenomic analyses indicate that early fungi evolved digesting cell walls of algal ancestors of land plants.</title>
        <authorList>
            <person name="Chang Y."/>
            <person name="Wang S."/>
            <person name="Sekimoto S."/>
            <person name="Aerts A.L."/>
            <person name="Choi C."/>
            <person name="Clum A."/>
            <person name="LaButti K.M."/>
            <person name="Lindquist E.A."/>
            <person name="Yee Ngan C."/>
            <person name="Ohm R.A."/>
            <person name="Salamov A.A."/>
            <person name="Grigoriev I.V."/>
            <person name="Spatafora J.W."/>
            <person name="Berbee M.L."/>
        </authorList>
    </citation>
    <scope>NUCLEOTIDE SEQUENCE [LARGE SCALE GENOMIC DNA]</scope>
    <source>
        <strain evidence="3 4">NRRL 28638</strain>
    </source>
</reference>